<protein>
    <recommendedName>
        <fullName evidence="4">O-antigen ligase</fullName>
    </recommendedName>
</protein>
<evidence type="ECO:0000313" key="3">
    <source>
        <dbReference type="Proteomes" id="UP000318297"/>
    </source>
</evidence>
<feature type="transmembrane region" description="Helical" evidence="1">
    <location>
        <begin position="231"/>
        <end position="248"/>
    </location>
</feature>
<keyword evidence="3" id="KW-1185">Reference proteome</keyword>
<reference evidence="2 3" key="1">
    <citation type="submission" date="2019-06" db="EMBL/GenBank/DDBJ databases">
        <title>Sequencing the genomes of 1000 actinobacteria strains.</title>
        <authorList>
            <person name="Klenk H.-P."/>
        </authorList>
    </citation>
    <scope>NUCLEOTIDE SEQUENCE [LARGE SCALE GENOMIC DNA]</scope>
    <source>
        <strain evidence="2 3">DSM 19560</strain>
    </source>
</reference>
<dbReference type="OrthoDB" id="3767297at2"/>
<feature type="transmembrane region" description="Helical" evidence="1">
    <location>
        <begin position="111"/>
        <end position="127"/>
    </location>
</feature>
<feature type="transmembrane region" description="Helical" evidence="1">
    <location>
        <begin position="315"/>
        <end position="334"/>
    </location>
</feature>
<dbReference type="AlphaFoldDB" id="A0A561E8N5"/>
<name>A0A561E8N5_9MICO</name>
<feature type="transmembrane region" description="Helical" evidence="1">
    <location>
        <begin position="341"/>
        <end position="360"/>
    </location>
</feature>
<feature type="transmembrane region" description="Helical" evidence="1">
    <location>
        <begin position="284"/>
        <end position="303"/>
    </location>
</feature>
<evidence type="ECO:0000256" key="1">
    <source>
        <dbReference type="SAM" id="Phobius"/>
    </source>
</evidence>
<feature type="transmembrane region" description="Helical" evidence="1">
    <location>
        <begin position="54"/>
        <end position="73"/>
    </location>
</feature>
<feature type="transmembrane region" description="Helical" evidence="1">
    <location>
        <begin position="201"/>
        <end position="225"/>
    </location>
</feature>
<dbReference type="EMBL" id="VIVQ01000001">
    <property type="protein sequence ID" value="TWE11984.1"/>
    <property type="molecule type" value="Genomic_DNA"/>
</dbReference>
<feature type="transmembrane region" description="Helical" evidence="1">
    <location>
        <begin position="80"/>
        <end position="99"/>
    </location>
</feature>
<keyword evidence="1" id="KW-1133">Transmembrane helix</keyword>
<evidence type="ECO:0008006" key="4">
    <source>
        <dbReference type="Google" id="ProtNLM"/>
    </source>
</evidence>
<gene>
    <name evidence="2" type="ORF">BKA23_0780</name>
</gene>
<feature type="transmembrane region" description="Helical" evidence="1">
    <location>
        <begin position="28"/>
        <end position="48"/>
    </location>
</feature>
<proteinExistence type="predicted"/>
<dbReference type="Proteomes" id="UP000318297">
    <property type="component" value="Unassembled WGS sequence"/>
</dbReference>
<organism evidence="2 3">
    <name type="scientific">Rudaeicoccus suwonensis</name>
    <dbReference type="NCBI Taxonomy" id="657409"/>
    <lineage>
        <taxon>Bacteria</taxon>
        <taxon>Bacillati</taxon>
        <taxon>Actinomycetota</taxon>
        <taxon>Actinomycetes</taxon>
        <taxon>Micrococcales</taxon>
        <taxon>Dermacoccaceae</taxon>
        <taxon>Rudaeicoccus</taxon>
    </lineage>
</organism>
<feature type="transmembrane region" description="Helical" evidence="1">
    <location>
        <begin position="134"/>
        <end position="152"/>
    </location>
</feature>
<sequence>MVMTRRPVVASRWVLHERRERPRRVHQWAAYRSTIVLLDAVLGAGLLFNNYTVSGPLTGGIVLGLLVIAVGSCRRPKVRVEWGSLMVIVTVALYAFLIIESRHNDMPWTQRIAKFVILLGVAIVVAQRRVDYRSMILGACVAIVVNVPLFYAGLATNQYPPYLTGFFGDKNVAGMYYALLGLLALLALPRKWHVPWLVFSLWALYLTGSRTSIAAFLMAVAWYYLRTKVSMTFRFALIAIAFWFLIYVEDNWAQNSVYSDRAGDDQFRVAIEAATAQKVNGTPWFGLGLNQGFVLLGGVRRVFFHDSYDQAFVEGGYPFLWWSLLAFVVLGLGVASSRMDVPFRLLVAEAGIVVILITAWKLGEVFMTTGAFFVLGIAITERFGRPIADPWFGRAGRGKHAWGDLVMRR</sequence>
<keyword evidence="1" id="KW-0812">Transmembrane</keyword>
<keyword evidence="1" id="KW-0472">Membrane</keyword>
<feature type="transmembrane region" description="Helical" evidence="1">
    <location>
        <begin position="172"/>
        <end position="189"/>
    </location>
</feature>
<feature type="transmembrane region" description="Helical" evidence="1">
    <location>
        <begin position="366"/>
        <end position="384"/>
    </location>
</feature>
<evidence type="ECO:0000313" key="2">
    <source>
        <dbReference type="EMBL" id="TWE11984.1"/>
    </source>
</evidence>
<accession>A0A561E8N5</accession>
<comment type="caution">
    <text evidence="2">The sequence shown here is derived from an EMBL/GenBank/DDBJ whole genome shotgun (WGS) entry which is preliminary data.</text>
</comment>